<evidence type="ECO:0000256" key="1">
    <source>
        <dbReference type="SAM" id="MobiDB-lite"/>
    </source>
</evidence>
<sequence length="208" mass="22254">MLFATLFYIHERKGISNFALEATLRDLVAGIDEAFDIEFNLNQRDQEDHHTPCIVEANLDPVDTGDILDNADNATTVTFATTASSDIEVISYCASTNEAESYAFCPSGNENTGSCGFGYVGFSDSVAAEAINPFIAEMASTNSLGNTSAGQALQVGRDSSNSVNSLARVRGWSIGRGYTSTLTAENNESLSMLPSPRETDSGEHGEKR</sequence>
<feature type="region of interest" description="Disordered" evidence="1">
    <location>
        <begin position="183"/>
        <end position="208"/>
    </location>
</feature>
<evidence type="ECO:0000313" key="2">
    <source>
        <dbReference type="EMBL" id="VEL36628.1"/>
    </source>
</evidence>
<feature type="compositionally biased region" description="Basic and acidic residues" evidence="1">
    <location>
        <begin position="197"/>
        <end position="208"/>
    </location>
</feature>
<proteinExistence type="predicted"/>
<organism evidence="2 3">
    <name type="scientific">Protopolystoma xenopodis</name>
    <dbReference type="NCBI Taxonomy" id="117903"/>
    <lineage>
        <taxon>Eukaryota</taxon>
        <taxon>Metazoa</taxon>
        <taxon>Spiralia</taxon>
        <taxon>Lophotrochozoa</taxon>
        <taxon>Platyhelminthes</taxon>
        <taxon>Monogenea</taxon>
        <taxon>Polyopisthocotylea</taxon>
        <taxon>Polystomatidea</taxon>
        <taxon>Polystomatidae</taxon>
        <taxon>Protopolystoma</taxon>
    </lineage>
</organism>
<reference evidence="2" key="1">
    <citation type="submission" date="2018-11" db="EMBL/GenBank/DDBJ databases">
        <authorList>
            <consortium name="Pathogen Informatics"/>
        </authorList>
    </citation>
    <scope>NUCLEOTIDE SEQUENCE</scope>
</reference>
<accession>A0A3S5ASE9</accession>
<evidence type="ECO:0000313" key="3">
    <source>
        <dbReference type="Proteomes" id="UP000784294"/>
    </source>
</evidence>
<feature type="compositionally biased region" description="Polar residues" evidence="1">
    <location>
        <begin position="183"/>
        <end position="192"/>
    </location>
</feature>
<keyword evidence="3" id="KW-1185">Reference proteome</keyword>
<gene>
    <name evidence="2" type="ORF">PXEA_LOCUS30068</name>
</gene>
<dbReference type="AlphaFoldDB" id="A0A3S5ASE9"/>
<dbReference type="EMBL" id="CAAALY010252768">
    <property type="protein sequence ID" value="VEL36628.1"/>
    <property type="molecule type" value="Genomic_DNA"/>
</dbReference>
<name>A0A3S5ASE9_9PLAT</name>
<comment type="caution">
    <text evidence="2">The sequence shown here is derived from an EMBL/GenBank/DDBJ whole genome shotgun (WGS) entry which is preliminary data.</text>
</comment>
<dbReference type="Proteomes" id="UP000784294">
    <property type="component" value="Unassembled WGS sequence"/>
</dbReference>
<protein>
    <submittedName>
        <fullName evidence="2">Uncharacterized protein</fullName>
    </submittedName>
</protein>